<dbReference type="KEGG" id="cfu:CFU_2781"/>
<keyword evidence="2" id="KW-1185">Reference proteome</keyword>
<reference evidence="1 2" key="4">
    <citation type="journal article" date="2010" name="Environ. Microbiol.">
        <title>The bacterial genus Collimonas: mycophagy, weathering and other adaptive solutions to life in oligotrophic soil environments.</title>
        <authorList>
            <person name="Leveau J.H."/>
            <person name="Uroz S."/>
            <person name="de Boer W."/>
        </authorList>
    </citation>
    <scope>NUCLEOTIDE SEQUENCE [LARGE SCALE GENOMIC DNA]</scope>
    <source>
        <strain evidence="1 2">Ter331</strain>
    </source>
</reference>
<protein>
    <submittedName>
        <fullName evidence="1">Uncharacterized protein</fullName>
    </submittedName>
</protein>
<sequence length="65" mass="7673">MFPTCRDKPMFEKETDAALVSETEYRLLVAEFDLLWNRATTMQEQSRMESLIKLIDAFENGLRQN</sequence>
<gene>
    <name evidence="1" type="ordered locus">CFU_2781</name>
</gene>
<reference evidence="1 2" key="2">
    <citation type="journal article" date="2006" name="J. Microbiol. Methods">
        <title>Genomic flank-sequencing of plasposon insertion sites for rapid identification of functional genes.</title>
        <authorList>
            <person name="Leveau J.H."/>
            <person name="Gerards S."/>
            <person name="Fritsche K."/>
            <person name="Zondag G."/>
            <person name="van Veen J.A."/>
        </authorList>
    </citation>
    <scope>NUCLEOTIDE SEQUENCE [LARGE SCALE GENOMIC DNA]</scope>
    <source>
        <strain evidence="1 2">Ter331</strain>
    </source>
</reference>
<evidence type="ECO:0000313" key="2">
    <source>
        <dbReference type="Proteomes" id="UP000008392"/>
    </source>
</evidence>
<evidence type="ECO:0000313" key="1">
    <source>
        <dbReference type="EMBL" id="AEK62607.1"/>
    </source>
</evidence>
<proteinExistence type="predicted"/>
<reference evidence="1 2" key="5">
    <citation type="journal article" date="2011" name="ISME J.">
        <title>Dual transcriptional profiling of a bacterial/fungal confrontation: Collimonas fungivorans versus Aspergillus niger.</title>
        <authorList>
            <person name="Mela F."/>
            <person name="Fritsche K."/>
            <person name="de Boer W."/>
            <person name="van Veen J.A."/>
            <person name="de Graaff L.H."/>
            <person name="van den Berg M."/>
            <person name="Leveau J.H."/>
        </authorList>
    </citation>
    <scope>NUCLEOTIDE SEQUENCE [LARGE SCALE GENOMIC DNA]</scope>
    <source>
        <strain evidence="1 2">Ter331</strain>
    </source>
</reference>
<dbReference type="AlphaFoldDB" id="G0A9I4"/>
<accession>G0A9I4</accession>
<name>G0A9I4_COLFT</name>
<organism evidence="1 2">
    <name type="scientific">Collimonas fungivorans (strain Ter331)</name>
    <dbReference type="NCBI Taxonomy" id="1005048"/>
    <lineage>
        <taxon>Bacteria</taxon>
        <taxon>Pseudomonadati</taxon>
        <taxon>Pseudomonadota</taxon>
        <taxon>Betaproteobacteria</taxon>
        <taxon>Burkholderiales</taxon>
        <taxon>Oxalobacteraceae</taxon>
        <taxon>Collimonas</taxon>
    </lineage>
</organism>
<reference evidence="1 2" key="1">
    <citation type="journal article" date="2004" name="Environ. Microbiol.">
        <title>Phylogeny-function analysis of (meta)genomic libraries: screening for expression of ribosomal RNA genes by large-insert library fluorescent in situ hybridization (LIL-FISH).</title>
        <authorList>
            <person name="Leveau J.H."/>
            <person name="Gerards S."/>
            <person name="de Boer W."/>
            <person name="van Veen J.A."/>
        </authorList>
    </citation>
    <scope>NUCLEOTIDE SEQUENCE [LARGE SCALE GENOMIC DNA]</scope>
    <source>
        <strain evidence="1 2">Ter331</strain>
    </source>
</reference>
<dbReference type="HOGENOM" id="CLU_206421_0_0_4"/>
<dbReference type="Proteomes" id="UP000008392">
    <property type="component" value="Chromosome"/>
</dbReference>
<reference evidence="1 2" key="3">
    <citation type="journal article" date="2008" name="FEMS Microbiol. Ecol.">
        <title>Identification and characterization of genes underlying chitinolysis in Collimonas fungivorans Ter331.</title>
        <authorList>
            <person name="Fritsche K."/>
            <person name="de Boer W."/>
            <person name="Gerards S."/>
            <person name="van den Berg M."/>
            <person name="van Veen J.A."/>
            <person name="Leveau J.H."/>
        </authorList>
    </citation>
    <scope>NUCLEOTIDE SEQUENCE [LARGE SCALE GENOMIC DNA]</scope>
    <source>
        <strain evidence="1 2">Ter331</strain>
    </source>
</reference>
<reference evidence="2" key="6">
    <citation type="submission" date="2011-05" db="EMBL/GenBank/DDBJ databases">
        <title>Complete sequence of Collimonas fungivorans Ter331.</title>
        <authorList>
            <person name="Leveau J.H."/>
        </authorList>
    </citation>
    <scope>NUCLEOTIDE SEQUENCE [LARGE SCALE GENOMIC DNA]</scope>
    <source>
        <strain evidence="2">Ter331</strain>
    </source>
</reference>
<dbReference type="EMBL" id="CP002745">
    <property type="protein sequence ID" value="AEK62607.1"/>
    <property type="molecule type" value="Genomic_DNA"/>
</dbReference>
<dbReference type="STRING" id="1005048.CFU_2781"/>